<name>A0A9L0J733_EQUAS</name>
<dbReference type="GO" id="GO:0007155">
    <property type="term" value="P:cell adhesion"/>
    <property type="evidence" value="ECO:0007669"/>
    <property type="project" value="TreeGrafter"/>
</dbReference>
<evidence type="ECO:0000256" key="5">
    <source>
        <dbReference type="SAM" id="MobiDB-lite"/>
    </source>
</evidence>
<evidence type="ECO:0000256" key="3">
    <source>
        <dbReference type="ARBA" id="ARBA00022989"/>
    </source>
</evidence>
<keyword evidence="4" id="KW-0472">Membrane</keyword>
<comment type="subcellular location">
    <subcellularLocation>
        <location evidence="1">Membrane</location>
        <topology evidence="1">Single-pass membrane protein</topology>
    </subcellularLocation>
</comment>
<dbReference type="GO" id="GO:0005886">
    <property type="term" value="C:plasma membrane"/>
    <property type="evidence" value="ECO:0007669"/>
    <property type="project" value="TreeGrafter"/>
</dbReference>
<sequence length="164" mass="18086">QTSRFLHLRDAAAAAAAAAAAVPAVGRKKRTYAAPVHGYWFWEGADTFKDALVATNNPESKVQEETQGRFHLLGDPRTNNCSLDIRDARRRDDGKYIFRVERGSMKWTYKSNSLSLHVTGKEWAPGEITGKGRGDEGRAGMGTPPSRIWGNSVSGLRGRTWTKP</sequence>
<dbReference type="InterPro" id="IPR036179">
    <property type="entry name" value="Ig-like_dom_sf"/>
</dbReference>
<protein>
    <recommendedName>
        <fullName evidence="6">Immunoglobulin V-set domain-containing protein</fullName>
    </recommendedName>
</protein>
<evidence type="ECO:0000256" key="4">
    <source>
        <dbReference type="ARBA" id="ARBA00023136"/>
    </source>
</evidence>
<dbReference type="PANTHER" id="PTHR12035:SF132">
    <property type="entry name" value="MYELOID CELL SURFACE ANTIGEN CD33"/>
    <property type="match status" value="1"/>
</dbReference>
<dbReference type="GeneTree" id="ENSGT01150000286907"/>
<dbReference type="GO" id="GO:0033691">
    <property type="term" value="F:sialic acid binding"/>
    <property type="evidence" value="ECO:0007669"/>
    <property type="project" value="TreeGrafter"/>
</dbReference>
<feature type="region of interest" description="Disordered" evidence="5">
    <location>
        <begin position="125"/>
        <end position="164"/>
    </location>
</feature>
<dbReference type="InterPro" id="IPR051036">
    <property type="entry name" value="SIGLEC"/>
</dbReference>
<evidence type="ECO:0000313" key="7">
    <source>
        <dbReference type="Ensembl" id="ENSEASP00005048178.1"/>
    </source>
</evidence>
<reference evidence="7" key="3">
    <citation type="submission" date="2025-09" db="UniProtKB">
        <authorList>
            <consortium name="Ensembl"/>
        </authorList>
    </citation>
    <scope>IDENTIFICATION</scope>
</reference>
<keyword evidence="3" id="KW-1133">Transmembrane helix</keyword>
<dbReference type="InterPro" id="IPR013106">
    <property type="entry name" value="Ig_V-set"/>
</dbReference>
<dbReference type="Ensembl" id="ENSEAST00005063296.1">
    <property type="protein sequence ID" value="ENSEASP00005048178.1"/>
    <property type="gene ID" value="ENSEASG00005008583.2"/>
</dbReference>
<organism evidence="7 8">
    <name type="scientific">Equus asinus</name>
    <name type="common">Donkey</name>
    <name type="synonym">Equus africanus asinus</name>
    <dbReference type="NCBI Taxonomy" id="9793"/>
    <lineage>
        <taxon>Eukaryota</taxon>
        <taxon>Metazoa</taxon>
        <taxon>Chordata</taxon>
        <taxon>Craniata</taxon>
        <taxon>Vertebrata</taxon>
        <taxon>Euteleostomi</taxon>
        <taxon>Mammalia</taxon>
        <taxon>Eutheria</taxon>
        <taxon>Laurasiatheria</taxon>
        <taxon>Perissodactyla</taxon>
        <taxon>Equidae</taxon>
        <taxon>Equus</taxon>
    </lineage>
</organism>
<dbReference type="PANTHER" id="PTHR12035">
    <property type="entry name" value="SIALIC ACID BINDING IMMUNOGLOBULIN-LIKE LECTIN"/>
    <property type="match status" value="1"/>
</dbReference>
<evidence type="ECO:0000313" key="8">
    <source>
        <dbReference type="Proteomes" id="UP000694387"/>
    </source>
</evidence>
<evidence type="ECO:0000256" key="1">
    <source>
        <dbReference type="ARBA" id="ARBA00004167"/>
    </source>
</evidence>
<dbReference type="SUPFAM" id="SSF48726">
    <property type="entry name" value="Immunoglobulin"/>
    <property type="match status" value="1"/>
</dbReference>
<keyword evidence="2" id="KW-0812">Transmembrane</keyword>
<reference evidence="7" key="2">
    <citation type="submission" date="2025-08" db="UniProtKB">
        <authorList>
            <consortium name="Ensembl"/>
        </authorList>
    </citation>
    <scope>IDENTIFICATION</scope>
</reference>
<accession>A0A9L0J733</accession>
<evidence type="ECO:0000259" key="6">
    <source>
        <dbReference type="Pfam" id="PF07686"/>
    </source>
</evidence>
<dbReference type="Pfam" id="PF07686">
    <property type="entry name" value="V-set"/>
    <property type="match status" value="1"/>
</dbReference>
<feature type="domain" description="Immunoglobulin V-set" evidence="6">
    <location>
        <begin position="39"/>
        <end position="119"/>
    </location>
</feature>
<dbReference type="AlphaFoldDB" id="A0A9L0J733"/>
<evidence type="ECO:0000256" key="2">
    <source>
        <dbReference type="ARBA" id="ARBA00022692"/>
    </source>
</evidence>
<dbReference type="Proteomes" id="UP000694387">
    <property type="component" value="Chromosome 26"/>
</dbReference>
<keyword evidence="8" id="KW-1185">Reference proteome</keyword>
<proteinExistence type="predicted"/>
<dbReference type="Gene3D" id="2.60.40.10">
    <property type="entry name" value="Immunoglobulins"/>
    <property type="match status" value="1"/>
</dbReference>
<reference evidence="7 8" key="1">
    <citation type="journal article" date="2020" name="Nat. Commun.">
        <title>Donkey genomes provide new insights into domestication and selection for coat color.</title>
        <authorList>
            <person name="Wang"/>
            <person name="C."/>
            <person name="Li"/>
            <person name="H."/>
            <person name="Guo"/>
            <person name="Y."/>
            <person name="Huang"/>
            <person name="J."/>
            <person name="Sun"/>
            <person name="Y."/>
            <person name="Min"/>
            <person name="J."/>
            <person name="Wang"/>
            <person name="J."/>
            <person name="Fang"/>
            <person name="X."/>
            <person name="Zhao"/>
            <person name="Z."/>
            <person name="Wang"/>
            <person name="S."/>
            <person name="Zhang"/>
            <person name="Y."/>
            <person name="Liu"/>
            <person name="Q."/>
            <person name="Jiang"/>
            <person name="Q."/>
            <person name="Wang"/>
            <person name="X."/>
            <person name="Guo"/>
            <person name="Y."/>
            <person name="Yang"/>
            <person name="C."/>
            <person name="Wang"/>
            <person name="Y."/>
            <person name="Tian"/>
            <person name="F."/>
            <person name="Zhuang"/>
            <person name="G."/>
            <person name="Fan"/>
            <person name="Y."/>
            <person name="Gao"/>
            <person name="Q."/>
            <person name="Li"/>
            <person name="Y."/>
            <person name="Ju"/>
            <person name="Z."/>
            <person name="Li"/>
            <person name="J."/>
            <person name="Li"/>
            <person name="R."/>
            <person name="Hou"/>
            <person name="M."/>
            <person name="Yang"/>
            <person name="G."/>
            <person name="Liu"/>
            <person name="G."/>
            <person name="Liu"/>
            <person name="W."/>
            <person name="Guo"/>
            <person name="J."/>
            <person name="Pan"/>
            <person name="S."/>
            <person name="Fan"/>
            <person name="G."/>
            <person name="Zhang"/>
            <person name="W."/>
            <person name="Zhang"/>
            <person name="R."/>
            <person name="Yu"/>
            <person name="J."/>
            <person name="Zhang"/>
            <person name="X."/>
            <person name="Yin"/>
            <person name="Q."/>
            <person name="Ji"/>
            <person name="C."/>
            <person name="Jin"/>
            <person name="Y."/>
            <person name="Yue"/>
            <person name="G."/>
            <person name="Liu"/>
            <person name="M."/>
            <person name="Xu"/>
            <person name="J."/>
            <person name="Liu"/>
            <person name="S."/>
            <person name="Jordana"/>
            <person name="J."/>
            <person name="Noce"/>
            <person name="A."/>
            <person name="Amills"/>
            <person name="M."/>
            <person name="Wu"/>
            <person name="D.D."/>
            <person name="Li"/>
            <person name="S."/>
            <person name="Zhou"/>
            <person name="X. and Zhong"/>
            <person name="J."/>
        </authorList>
    </citation>
    <scope>NUCLEOTIDE SEQUENCE [LARGE SCALE GENOMIC DNA]</scope>
</reference>
<dbReference type="InterPro" id="IPR013783">
    <property type="entry name" value="Ig-like_fold"/>
</dbReference>